<evidence type="ECO:0000313" key="2">
    <source>
        <dbReference type="EMBL" id="KAG5467101.1"/>
    </source>
</evidence>
<dbReference type="RefSeq" id="XP_067175009.1">
    <property type="nucleotide sequence ID" value="XM_067318904.1"/>
</dbReference>
<feature type="coiled-coil region" evidence="1">
    <location>
        <begin position="297"/>
        <end position="324"/>
    </location>
</feature>
<evidence type="ECO:0000256" key="1">
    <source>
        <dbReference type="SAM" id="Coils"/>
    </source>
</evidence>
<dbReference type="GeneID" id="92511416"/>
<evidence type="ECO:0000313" key="3">
    <source>
        <dbReference type="Proteomes" id="UP000673552"/>
    </source>
</evidence>
<dbReference type="SMR" id="A0A836G394"/>
<reference evidence="3" key="1">
    <citation type="journal article" date="2021" name="Microbiol. Resour. Announc.">
        <title>LGAAP: Leishmaniinae Genome Assembly and Annotation Pipeline.</title>
        <authorList>
            <person name="Almutairi H."/>
            <person name="Urbaniak M.D."/>
            <person name="Bates M.D."/>
            <person name="Jariyapan N."/>
            <person name="Kwakye-Nuako G."/>
            <person name="Thomaz-Soccol V."/>
            <person name="Al-Salem W.S."/>
            <person name="Dillon R.J."/>
            <person name="Bates P.A."/>
            <person name="Gatherer D."/>
        </authorList>
    </citation>
    <scope>NUCLEOTIDE SEQUENCE [LARGE SCALE GENOMIC DNA]</scope>
</reference>
<dbReference type="AlphaFoldDB" id="A0A836G394"/>
<dbReference type="Proteomes" id="UP000673552">
    <property type="component" value="Unassembled WGS sequence"/>
</dbReference>
<keyword evidence="1" id="KW-0175">Coiled coil</keyword>
<dbReference type="KEGG" id="lmat:92511416"/>
<proteinExistence type="predicted"/>
<protein>
    <submittedName>
        <fullName evidence="2">Uncharacterized protein</fullName>
    </submittedName>
</protein>
<dbReference type="OrthoDB" id="272605at2759"/>
<dbReference type="EMBL" id="JAFEUZ010000035">
    <property type="protein sequence ID" value="KAG5467101.1"/>
    <property type="molecule type" value="Genomic_DNA"/>
</dbReference>
<name>A0A836G394_9TRYP</name>
<comment type="caution">
    <text evidence="2">The sequence shown here is derived from an EMBL/GenBank/DDBJ whole genome shotgun (WGS) entry which is preliminary data.</text>
</comment>
<gene>
    <name evidence="2" type="ORF">LSCM1_01282</name>
</gene>
<organism evidence="2 3">
    <name type="scientific">Leishmania martiniquensis</name>
    <dbReference type="NCBI Taxonomy" id="1580590"/>
    <lineage>
        <taxon>Eukaryota</taxon>
        <taxon>Discoba</taxon>
        <taxon>Euglenozoa</taxon>
        <taxon>Kinetoplastea</taxon>
        <taxon>Metakinetoplastina</taxon>
        <taxon>Trypanosomatida</taxon>
        <taxon>Trypanosomatidae</taxon>
        <taxon>Leishmaniinae</taxon>
        <taxon>Leishmania</taxon>
    </lineage>
</organism>
<feature type="coiled-coil region" evidence="1">
    <location>
        <begin position="233"/>
        <end position="260"/>
    </location>
</feature>
<keyword evidence="3" id="KW-1185">Reference proteome</keyword>
<accession>A0A836G394</accession>
<sequence length="325" mass="36167">MAGTFTASSEELRRTRRYLAEVIDECVFVERQRDLTERRLSSQLETQRALVDELFAVLRDMCQYTFVMEDAILPALRRTLPASSPAHQKLLELRVRMRDALMRLRECCGTGGDEEAFIPATPRASSCAKAAVVPVVLPAAETDAGSEVIRRLFEREARLLEALDRATVRIEATRAGTRTEQSEVEALRARIDELSHLVGSGTIRSLKTAPAASAPPGLTAAAQAHLDASPSTAHFADAQLRAYEKTVQALNSELSLLHENYSALSHARTREADMMKQHMADTQRKHEDQIAECDAVLGRISLELEQLIQENAQLKHKLRMVSARQ</sequence>
<reference evidence="3" key="2">
    <citation type="journal article" date="2021" name="Sci. Data">
        <title>Chromosome-scale genome sequencing, assembly and annotation of six genomes from subfamily Leishmaniinae.</title>
        <authorList>
            <person name="Almutairi H."/>
            <person name="Urbaniak M.D."/>
            <person name="Bates M.D."/>
            <person name="Jariyapan N."/>
            <person name="Kwakye-Nuako G."/>
            <person name="Thomaz Soccol V."/>
            <person name="Al-Salem W.S."/>
            <person name="Dillon R.J."/>
            <person name="Bates P.A."/>
            <person name="Gatherer D."/>
        </authorList>
    </citation>
    <scope>NUCLEOTIDE SEQUENCE [LARGE SCALE GENOMIC DNA]</scope>
</reference>